<evidence type="ECO:0000313" key="2">
    <source>
        <dbReference type="EMBL" id="VEN40950.1"/>
    </source>
</evidence>
<dbReference type="EMBL" id="CAACVG010006679">
    <property type="protein sequence ID" value="VEN40950.1"/>
    <property type="molecule type" value="Genomic_DNA"/>
</dbReference>
<reference evidence="2 3" key="1">
    <citation type="submission" date="2019-01" db="EMBL/GenBank/DDBJ databases">
        <authorList>
            <person name="Sayadi A."/>
        </authorList>
    </citation>
    <scope>NUCLEOTIDE SEQUENCE [LARGE SCALE GENOMIC DNA]</scope>
</reference>
<feature type="chain" id="PRO_5024805477" description="Cuticle protein" evidence="1">
    <location>
        <begin position="18"/>
        <end position="80"/>
    </location>
</feature>
<feature type="signal peptide" evidence="1">
    <location>
        <begin position="1"/>
        <end position="17"/>
    </location>
</feature>
<proteinExistence type="predicted"/>
<evidence type="ECO:0008006" key="4">
    <source>
        <dbReference type="Google" id="ProtNLM"/>
    </source>
</evidence>
<sequence>MLKLVVWLFAMVAVAVARPGFLHGYHAHPIVIPAAVSHTYRADIIHKPIVTVPVVHKVVATPIIAHHSPIVAYPSHHGWW</sequence>
<name>A0A653BZM4_CALMS</name>
<gene>
    <name evidence="2" type="ORF">CALMAC_LOCUS4941</name>
</gene>
<organism evidence="2 3">
    <name type="scientific">Callosobruchus maculatus</name>
    <name type="common">Southern cowpea weevil</name>
    <name type="synonym">Pulse bruchid</name>
    <dbReference type="NCBI Taxonomy" id="64391"/>
    <lineage>
        <taxon>Eukaryota</taxon>
        <taxon>Metazoa</taxon>
        <taxon>Ecdysozoa</taxon>
        <taxon>Arthropoda</taxon>
        <taxon>Hexapoda</taxon>
        <taxon>Insecta</taxon>
        <taxon>Pterygota</taxon>
        <taxon>Neoptera</taxon>
        <taxon>Endopterygota</taxon>
        <taxon>Coleoptera</taxon>
        <taxon>Polyphaga</taxon>
        <taxon>Cucujiformia</taxon>
        <taxon>Chrysomeloidea</taxon>
        <taxon>Chrysomelidae</taxon>
        <taxon>Bruchinae</taxon>
        <taxon>Bruchini</taxon>
        <taxon>Callosobruchus</taxon>
    </lineage>
</organism>
<dbReference type="OrthoDB" id="7765004at2759"/>
<evidence type="ECO:0000256" key="1">
    <source>
        <dbReference type="SAM" id="SignalP"/>
    </source>
</evidence>
<evidence type="ECO:0000313" key="3">
    <source>
        <dbReference type="Proteomes" id="UP000410492"/>
    </source>
</evidence>
<keyword evidence="3" id="KW-1185">Reference proteome</keyword>
<dbReference type="AlphaFoldDB" id="A0A653BZM4"/>
<dbReference type="Proteomes" id="UP000410492">
    <property type="component" value="Unassembled WGS sequence"/>
</dbReference>
<keyword evidence="1" id="KW-0732">Signal</keyword>
<protein>
    <recommendedName>
        <fullName evidence="4">Cuticle protein</fullName>
    </recommendedName>
</protein>
<accession>A0A653BZM4</accession>